<proteinExistence type="predicted"/>
<dbReference type="RefSeq" id="WP_161862580.1">
    <property type="nucleotide sequence ID" value="NZ_CP046620.1"/>
</dbReference>
<reference evidence="4 5" key="1">
    <citation type="submission" date="2019-12" db="EMBL/GenBank/DDBJ databases">
        <title>Complete genome sequence of Algicella marina strain 9Alg 56(T) isolated from the red alga Tichocarpus crinitus.</title>
        <authorList>
            <person name="Kim S.-G."/>
            <person name="Nedashkovskaya O.I."/>
        </authorList>
    </citation>
    <scope>NUCLEOTIDE SEQUENCE [LARGE SCALE GENOMIC DNA]</scope>
    <source>
        <strain evidence="4 5">9Alg 56</strain>
    </source>
</reference>
<dbReference type="KEGG" id="amaq:GO499_13000"/>
<accession>A0A6P1SZB0</accession>
<keyword evidence="4" id="KW-0418">Kinase</keyword>
<dbReference type="AlphaFoldDB" id="A0A6P1SZB0"/>
<dbReference type="GO" id="GO:0009229">
    <property type="term" value="P:thiamine diphosphate biosynthetic process"/>
    <property type="evidence" value="ECO:0007669"/>
    <property type="project" value="UniProtKB-UniPathway"/>
</dbReference>
<dbReference type="PANTHER" id="PTHR20858:SF17">
    <property type="entry name" value="HYDROXYMETHYLPYRIMIDINE_PHOSPHOMETHYLPYRIMIDINE KINASE THI20-RELATED"/>
    <property type="match status" value="1"/>
</dbReference>
<evidence type="ECO:0000256" key="2">
    <source>
        <dbReference type="ARBA" id="ARBA00012135"/>
    </source>
</evidence>
<name>A0A6P1SZB0_9RHOB</name>
<protein>
    <recommendedName>
        <fullName evidence="2">hydroxymethylpyrimidine kinase</fullName>
        <ecNumber evidence="2">2.7.1.49</ecNumber>
    </recommendedName>
</protein>
<organism evidence="4 5">
    <name type="scientific">Algicella marina</name>
    <dbReference type="NCBI Taxonomy" id="2683284"/>
    <lineage>
        <taxon>Bacteria</taxon>
        <taxon>Pseudomonadati</taxon>
        <taxon>Pseudomonadota</taxon>
        <taxon>Alphaproteobacteria</taxon>
        <taxon>Rhodobacterales</taxon>
        <taxon>Paracoccaceae</taxon>
        <taxon>Algicella</taxon>
    </lineage>
</organism>
<dbReference type="SUPFAM" id="SSF53613">
    <property type="entry name" value="Ribokinase-like"/>
    <property type="match status" value="1"/>
</dbReference>
<dbReference type="Pfam" id="PF08543">
    <property type="entry name" value="Phos_pyr_kin"/>
    <property type="match status" value="1"/>
</dbReference>
<dbReference type="EMBL" id="CP046620">
    <property type="protein sequence ID" value="QHQ36024.1"/>
    <property type="molecule type" value="Genomic_DNA"/>
</dbReference>
<dbReference type="Proteomes" id="UP000464495">
    <property type="component" value="Chromosome"/>
</dbReference>
<feature type="domain" description="Pyridoxamine kinase/Phosphomethylpyrimidine kinase" evidence="3">
    <location>
        <begin position="11"/>
        <end position="237"/>
    </location>
</feature>
<sequence>MPEIIIIGGTDSSGGAGLTRDTAAAHSIGCEVLPVVTAVTVQTNGALIATELMPEEVVRLQIKAAFDSGEPCSVKIGMLGSASIASVVVEALADHQLPVVIDPVFKSSSNGCLMRGSLPDQLLQRATIITPNLPEAATLSNLPQAATPLEIRRQAEAILALGPQAVLVKDGHGDAPIVSDRLFQASGHDVFCHKRLSFGRRGTGCHLATAIACHLTMQRDLTNACELAIAQVHKWLRKVQEN</sequence>
<dbReference type="GO" id="GO:0008902">
    <property type="term" value="F:hydroxymethylpyrimidine kinase activity"/>
    <property type="evidence" value="ECO:0007669"/>
    <property type="project" value="UniProtKB-EC"/>
</dbReference>
<dbReference type="PANTHER" id="PTHR20858">
    <property type="entry name" value="PHOSPHOMETHYLPYRIMIDINE KINASE"/>
    <property type="match status" value="1"/>
</dbReference>
<keyword evidence="4" id="KW-0808">Transferase</keyword>
<dbReference type="InterPro" id="IPR013749">
    <property type="entry name" value="PM/HMP-P_kinase-1"/>
</dbReference>
<dbReference type="GO" id="GO:0008972">
    <property type="term" value="F:phosphomethylpyrimidine kinase activity"/>
    <property type="evidence" value="ECO:0007669"/>
    <property type="project" value="InterPro"/>
</dbReference>
<evidence type="ECO:0000313" key="5">
    <source>
        <dbReference type="Proteomes" id="UP000464495"/>
    </source>
</evidence>
<dbReference type="Gene3D" id="3.40.1190.20">
    <property type="match status" value="1"/>
</dbReference>
<comment type="pathway">
    <text evidence="1">Cofactor biosynthesis; thiamine diphosphate biosynthesis.</text>
</comment>
<dbReference type="GO" id="GO:0005829">
    <property type="term" value="C:cytosol"/>
    <property type="evidence" value="ECO:0007669"/>
    <property type="project" value="TreeGrafter"/>
</dbReference>
<gene>
    <name evidence="4" type="ORF">GO499_13000</name>
</gene>
<dbReference type="UniPathway" id="UPA00060">
    <property type="reaction ID" value="UER00138"/>
</dbReference>
<evidence type="ECO:0000256" key="1">
    <source>
        <dbReference type="ARBA" id="ARBA00004948"/>
    </source>
</evidence>
<evidence type="ECO:0000313" key="4">
    <source>
        <dbReference type="EMBL" id="QHQ36024.1"/>
    </source>
</evidence>
<dbReference type="EC" id="2.7.1.49" evidence="2"/>
<dbReference type="InterPro" id="IPR004399">
    <property type="entry name" value="HMP/HMP-P_kinase_dom"/>
</dbReference>
<dbReference type="CDD" id="cd01169">
    <property type="entry name" value="HMPP_kinase"/>
    <property type="match status" value="1"/>
</dbReference>
<dbReference type="InterPro" id="IPR029056">
    <property type="entry name" value="Ribokinase-like"/>
</dbReference>
<evidence type="ECO:0000259" key="3">
    <source>
        <dbReference type="Pfam" id="PF08543"/>
    </source>
</evidence>
<dbReference type="GO" id="GO:0009228">
    <property type="term" value="P:thiamine biosynthetic process"/>
    <property type="evidence" value="ECO:0007669"/>
    <property type="project" value="InterPro"/>
</dbReference>
<keyword evidence="5" id="KW-1185">Reference proteome</keyword>